<keyword evidence="3" id="KW-0472">Membrane</keyword>
<dbReference type="SUPFAM" id="SSF49503">
    <property type="entry name" value="Cupredoxins"/>
    <property type="match status" value="1"/>
</dbReference>
<feature type="transmembrane region" description="Helical" evidence="3">
    <location>
        <begin position="44"/>
        <end position="62"/>
    </location>
</feature>
<keyword evidence="3" id="KW-1133">Transmembrane helix</keyword>
<comment type="similarity">
    <text evidence="1">Belongs to the multicopper oxidase family.</text>
</comment>
<evidence type="ECO:0000259" key="4">
    <source>
        <dbReference type="Pfam" id="PF07732"/>
    </source>
</evidence>
<dbReference type="Gene3D" id="2.60.40.420">
    <property type="entry name" value="Cupredoxins - blue copper proteins"/>
    <property type="match status" value="2"/>
</dbReference>
<dbReference type="GO" id="GO:0005507">
    <property type="term" value="F:copper ion binding"/>
    <property type="evidence" value="ECO:0007669"/>
    <property type="project" value="InterPro"/>
</dbReference>
<reference evidence="5" key="1">
    <citation type="submission" date="2021-02" db="EMBL/GenBank/DDBJ databases">
        <authorList>
            <person name="Nowell W R."/>
        </authorList>
    </citation>
    <scope>NUCLEOTIDE SEQUENCE</scope>
</reference>
<evidence type="ECO:0000313" key="6">
    <source>
        <dbReference type="Proteomes" id="UP000663852"/>
    </source>
</evidence>
<proteinExistence type="inferred from homology"/>
<dbReference type="PANTHER" id="PTHR11709:SF414">
    <property type="entry name" value="ADR239WP"/>
    <property type="match status" value="1"/>
</dbReference>
<sequence length="517" mass="59139">MENEIENVEQQLNLLNKTMPRKRSKSKDQRSQTVSHVVTQHLRAILLLFAVVATGIIAIIYIPQLMNKNDENIVLKQGKFFGRNPYQRGGSNDDYGLNRNRNKKMQSFLRRHGPSEAIGRVILFFNQPTDNGNRRTLRRVHIPAIRYDRRRFSLGENFTKYMLSTPIFAHRFTKEIIIYSLRSVYILPSLIDADDKQYSIASLVASGHISLVDPRIRSTSSSDMTNYFRSTPITGPGIPDIDMEMGGFSDGMHTNIGSFGTDDEDEYENEYRKPSRGKNKYDPTRTRQTQSPKTSKTSTTSTTTMKSTTTSTKRTRKSIPPRKPVNVNMTLILDYIYPYPQSKKTVISVNYSCPGPLIEAYENDTLIIRVINRLDVPSGIHWHGILQFCTPDMVGAIGVTQCAISPNHEMIYEFKAEPAGTLWYHGHLLEQYADGLIGPLIIRRHDEYYNELYDSEQTLLISDWYNLRAHHDLMSWHSNVLNPFGLPPLPNAIVVNGKFTQSLFIPLSGSKHIRFRM</sequence>
<evidence type="ECO:0000256" key="3">
    <source>
        <dbReference type="SAM" id="Phobius"/>
    </source>
</evidence>
<evidence type="ECO:0000313" key="5">
    <source>
        <dbReference type="EMBL" id="CAF1253665.1"/>
    </source>
</evidence>
<dbReference type="OrthoDB" id="2121828at2759"/>
<feature type="domain" description="Plastocyanin-like" evidence="4">
    <location>
        <begin position="339"/>
        <end position="445"/>
    </location>
</feature>
<feature type="compositionally biased region" description="Basic and acidic residues" evidence="2">
    <location>
        <begin position="269"/>
        <end position="285"/>
    </location>
</feature>
<comment type="caution">
    <text evidence="5">The sequence shown here is derived from an EMBL/GenBank/DDBJ whole genome shotgun (WGS) entry which is preliminary data.</text>
</comment>
<name>A0A815A7U2_ADIRI</name>
<dbReference type="AlphaFoldDB" id="A0A815A7U2"/>
<dbReference type="GO" id="GO:0016491">
    <property type="term" value="F:oxidoreductase activity"/>
    <property type="evidence" value="ECO:0007669"/>
    <property type="project" value="TreeGrafter"/>
</dbReference>
<dbReference type="Proteomes" id="UP000663852">
    <property type="component" value="Unassembled WGS sequence"/>
</dbReference>
<protein>
    <recommendedName>
        <fullName evidence="4">Plastocyanin-like domain-containing protein</fullName>
    </recommendedName>
</protein>
<feature type="compositionally biased region" description="Low complexity" evidence="2">
    <location>
        <begin position="286"/>
        <end position="312"/>
    </location>
</feature>
<accession>A0A815A7U2</accession>
<dbReference type="PANTHER" id="PTHR11709">
    <property type="entry name" value="MULTI-COPPER OXIDASE"/>
    <property type="match status" value="1"/>
</dbReference>
<dbReference type="InterPro" id="IPR008972">
    <property type="entry name" value="Cupredoxin"/>
</dbReference>
<dbReference type="InterPro" id="IPR011707">
    <property type="entry name" value="Cu-oxidase-like_N"/>
</dbReference>
<evidence type="ECO:0000256" key="2">
    <source>
        <dbReference type="SAM" id="MobiDB-lite"/>
    </source>
</evidence>
<dbReference type="InterPro" id="IPR045087">
    <property type="entry name" value="Cu-oxidase_fam"/>
</dbReference>
<feature type="region of interest" description="Disordered" evidence="2">
    <location>
        <begin position="252"/>
        <end position="323"/>
    </location>
</feature>
<dbReference type="Pfam" id="PF07732">
    <property type="entry name" value="Cu-oxidase_3"/>
    <property type="match status" value="1"/>
</dbReference>
<organism evidence="5 6">
    <name type="scientific">Adineta ricciae</name>
    <name type="common">Rotifer</name>
    <dbReference type="NCBI Taxonomy" id="249248"/>
    <lineage>
        <taxon>Eukaryota</taxon>
        <taxon>Metazoa</taxon>
        <taxon>Spiralia</taxon>
        <taxon>Gnathifera</taxon>
        <taxon>Rotifera</taxon>
        <taxon>Eurotatoria</taxon>
        <taxon>Bdelloidea</taxon>
        <taxon>Adinetida</taxon>
        <taxon>Adinetidae</taxon>
        <taxon>Adineta</taxon>
    </lineage>
</organism>
<gene>
    <name evidence="5" type="ORF">EDS130_LOCUS28120</name>
</gene>
<keyword evidence="3" id="KW-0812">Transmembrane</keyword>
<dbReference type="CDD" id="cd04206">
    <property type="entry name" value="CuRO_1_LCC_like"/>
    <property type="match status" value="1"/>
</dbReference>
<dbReference type="EMBL" id="CAJNOJ010000181">
    <property type="protein sequence ID" value="CAF1253665.1"/>
    <property type="molecule type" value="Genomic_DNA"/>
</dbReference>
<evidence type="ECO:0000256" key="1">
    <source>
        <dbReference type="ARBA" id="ARBA00010609"/>
    </source>
</evidence>